<dbReference type="AlphaFoldDB" id="A0A0E9WIT0"/>
<evidence type="ECO:0000256" key="1">
    <source>
        <dbReference type="SAM" id="Phobius"/>
    </source>
</evidence>
<protein>
    <submittedName>
        <fullName evidence="2">Uncharacterized protein</fullName>
    </submittedName>
</protein>
<keyword evidence="1" id="KW-0812">Transmembrane</keyword>
<name>A0A0E9WIT0_ANGAN</name>
<sequence length="79" mass="9350">MNVFTSEARGGHGPKAICYVNSWEFTPFLYTWVVHYIITIIIIICMLGVLFWKYHWTGPLSTLKFCFWVWFPRGQCKAQ</sequence>
<evidence type="ECO:0000313" key="2">
    <source>
        <dbReference type="EMBL" id="JAH89485.1"/>
    </source>
</evidence>
<proteinExistence type="predicted"/>
<keyword evidence="1" id="KW-0472">Membrane</keyword>
<feature type="transmembrane region" description="Helical" evidence="1">
    <location>
        <begin position="29"/>
        <end position="52"/>
    </location>
</feature>
<keyword evidence="1" id="KW-1133">Transmembrane helix</keyword>
<organism evidence="2">
    <name type="scientific">Anguilla anguilla</name>
    <name type="common">European freshwater eel</name>
    <name type="synonym">Muraena anguilla</name>
    <dbReference type="NCBI Taxonomy" id="7936"/>
    <lineage>
        <taxon>Eukaryota</taxon>
        <taxon>Metazoa</taxon>
        <taxon>Chordata</taxon>
        <taxon>Craniata</taxon>
        <taxon>Vertebrata</taxon>
        <taxon>Euteleostomi</taxon>
        <taxon>Actinopterygii</taxon>
        <taxon>Neopterygii</taxon>
        <taxon>Teleostei</taxon>
        <taxon>Anguilliformes</taxon>
        <taxon>Anguillidae</taxon>
        <taxon>Anguilla</taxon>
    </lineage>
</organism>
<reference evidence="2" key="1">
    <citation type="submission" date="2014-11" db="EMBL/GenBank/DDBJ databases">
        <authorList>
            <person name="Amaro Gonzalez C."/>
        </authorList>
    </citation>
    <scope>NUCLEOTIDE SEQUENCE</scope>
</reference>
<accession>A0A0E9WIT0</accession>
<dbReference type="EMBL" id="GBXM01019092">
    <property type="protein sequence ID" value="JAH89485.1"/>
    <property type="molecule type" value="Transcribed_RNA"/>
</dbReference>
<reference evidence="2" key="2">
    <citation type="journal article" date="2015" name="Fish Shellfish Immunol.">
        <title>Early steps in the European eel (Anguilla anguilla)-Vibrio vulnificus interaction in the gills: Role of the RtxA13 toxin.</title>
        <authorList>
            <person name="Callol A."/>
            <person name="Pajuelo D."/>
            <person name="Ebbesson L."/>
            <person name="Teles M."/>
            <person name="MacKenzie S."/>
            <person name="Amaro C."/>
        </authorList>
    </citation>
    <scope>NUCLEOTIDE SEQUENCE</scope>
</reference>